<dbReference type="Gene3D" id="3.40.390.10">
    <property type="entry name" value="Collagenase (Catalytic Domain)"/>
    <property type="match status" value="1"/>
</dbReference>
<feature type="signal peptide" evidence="10">
    <location>
        <begin position="1"/>
        <end position="22"/>
    </location>
</feature>
<evidence type="ECO:0000313" key="12">
    <source>
        <dbReference type="EMBL" id="GAX13828.1"/>
    </source>
</evidence>
<keyword evidence="7" id="KW-0482">Metalloprotease</keyword>
<dbReference type="GO" id="GO:0008237">
    <property type="term" value="F:metallopeptidase activity"/>
    <property type="evidence" value="ECO:0007669"/>
    <property type="project" value="UniProtKB-KW"/>
</dbReference>
<feature type="compositionally biased region" description="Basic and acidic residues" evidence="9">
    <location>
        <begin position="32"/>
        <end position="41"/>
    </location>
</feature>
<keyword evidence="2" id="KW-0645">Protease</keyword>
<evidence type="ECO:0000256" key="1">
    <source>
        <dbReference type="ARBA" id="ARBA00008721"/>
    </source>
</evidence>
<comment type="similarity">
    <text evidence="1">Belongs to the peptidase M43B family.</text>
</comment>
<feature type="region of interest" description="Disordered" evidence="9">
    <location>
        <begin position="267"/>
        <end position="295"/>
    </location>
</feature>
<keyword evidence="6" id="KW-0862">Zinc</keyword>
<dbReference type="PANTHER" id="PTHR47466:SF1">
    <property type="entry name" value="METALLOPROTEASE MEP1 (AFU_ORTHOLOGUE AFUA_1G07730)-RELATED"/>
    <property type="match status" value="1"/>
</dbReference>
<dbReference type="Proteomes" id="UP000198406">
    <property type="component" value="Unassembled WGS sequence"/>
</dbReference>
<evidence type="ECO:0000256" key="10">
    <source>
        <dbReference type="SAM" id="SignalP"/>
    </source>
</evidence>
<dbReference type="Pfam" id="PF05572">
    <property type="entry name" value="Peptidase_M43"/>
    <property type="match status" value="1"/>
</dbReference>
<dbReference type="GO" id="GO:0006508">
    <property type="term" value="P:proteolysis"/>
    <property type="evidence" value="ECO:0007669"/>
    <property type="project" value="UniProtKB-KW"/>
</dbReference>
<feature type="domain" description="Peptidase M43 pregnancy-associated plasma-A" evidence="11">
    <location>
        <begin position="189"/>
        <end position="328"/>
    </location>
</feature>
<dbReference type="SUPFAM" id="SSF55486">
    <property type="entry name" value="Metalloproteases ('zincins'), catalytic domain"/>
    <property type="match status" value="1"/>
</dbReference>
<keyword evidence="5" id="KW-0378">Hydrolase</keyword>
<evidence type="ECO:0000256" key="5">
    <source>
        <dbReference type="ARBA" id="ARBA00022801"/>
    </source>
</evidence>
<dbReference type="InterPro" id="IPR024079">
    <property type="entry name" value="MetalloPept_cat_dom_sf"/>
</dbReference>
<sequence length="449" mass="49410">MLHITTWQWLLLLALGIRQAHAHSPSSIQRCNTKEPQEHDHRASKRARQYRKFRSERYQAHSILRPESELGNSIVIPVCFHVPQGQTAPLTDEQLQRELEHLNLGYSSSSCCDTNLDWCNGECSLNTGISFAMATLDADGNVNGTTSSVTDASACVTRPKNRKWTQIIMNSLLYRERPIKEALRKGDARTLNIYYIRPMSVTRTQLLGYASFPWEYAADPAMDGVVINPGTVQGGSLPEFNEGDTLVHEVGHWLGLFHTFQDGCSPGDGVDDTAPQRSANKGCTPSERRDTCPGDSLPDPIFNYMDYSSDACMYEFTSGQMAAMLDSLEAYRSTADASLFLANSISTEVGYYEMGPLETGATQLVELQNIPSDSLLTCIVTTATAGDDGDLDLFLNHHGEFNDFACSAETNDRVQICSIATPSQGEGVAYAFVYAVSGVSSFTLDCRID</sequence>
<keyword evidence="13" id="KW-1185">Reference proteome</keyword>
<accession>A0A1Z5JJ65</accession>
<protein>
    <submittedName>
        <fullName evidence="12">Pappalysin-2</fullName>
    </submittedName>
</protein>
<proteinExistence type="inferred from homology"/>
<reference evidence="12 13" key="1">
    <citation type="journal article" date="2015" name="Plant Cell">
        <title>Oil accumulation by the oleaginous diatom Fistulifera solaris as revealed by the genome and transcriptome.</title>
        <authorList>
            <person name="Tanaka T."/>
            <person name="Maeda Y."/>
            <person name="Veluchamy A."/>
            <person name="Tanaka M."/>
            <person name="Abida H."/>
            <person name="Marechal E."/>
            <person name="Bowler C."/>
            <person name="Muto M."/>
            <person name="Sunaga Y."/>
            <person name="Tanaka M."/>
            <person name="Yoshino T."/>
            <person name="Taniguchi T."/>
            <person name="Fukuda Y."/>
            <person name="Nemoto M."/>
            <person name="Matsumoto M."/>
            <person name="Wong P.S."/>
            <person name="Aburatani S."/>
            <person name="Fujibuchi W."/>
        </authorList>
    </citation>
    <scope>NUCLEOTIDE SEQUENCE [LARGE SCALE GENOMIC DNA]</scope>
    <source>
        <strain evidence="12 13">JPCC DA0580</strain>
    </source>
</reference>
<keyword evidence="4 10" id="KW-0732">Signal</keyword>
<evidence type="ECO:0000256" key="9">
    <source>
        <dbReference type="SAM" id="MobiDB-lite"/>
    </source>
</evidence>
<evidence type="ECO:0000259" key="11">
    <source>
        <dbReference type="Pfam" id="PF05572"/>
    </source>
</evidence>
<organism evidence="12 13">
    <name type="scientific">Fistulifera solaris</name>
    <name type="common">Oleaginous diatom</name>
    <dbReference type="NCBI Taxonomy" id="1519565"/>
    <lineage>
        <taxon>Eukaryota</taxon>
        <taxon>Sar</taxon>
        <taxon>Stramenopiles</taxon>
        <taxon>Ochrophyta</taxon>
        <taxon>Bacillariophyta</taxon>
        <taxon>Bacillariophyceae</taxon>
        <taxon>Bacillariophycidae</taxon>
        <taxon>Naviculales</taxon>
        <taxon>Naviculaceae</taxon>
        <taxon>Fistulifera</taxon>
    </lineage>
</organism>
<evidence type="ECO:0000256" key="2">
    <source>
        <dbReference type="ARBA" id="ARBA00022670"/>
    </source>
</evidence>
<evidence type="ECO:0000256" key="4">
    <source>
        <dbReference type="ARBA" id="ARBA00022729"/>
    </source>
</evidence>
<keyword evidence="3" id="KW-0479">Metal-binding</keyword>
<dbReference type="PANTHER" id="PTHR47466">
    <property type="match status" value="1"/>
</dbReference>
<evidence type="ECO:0000256" key="3">
    <source>
        <dbReference type="ARBA" id="ARBA00022723"/>
    </source>
</evidence>
<feature type="chain" id="PRO_5012328714" evidence="10">
    <location>
        <begin position="23"/>
        <end position="449"/>
    </location>
</feature>
<dbReference type="CDD" id="cd04275">
    <property type="entry name" value="ZnMc_pappalysin_like"/>
    <property type="match status" value="1"/>
</dbReference>
<dbReference type="OrthoDB" id="47886at2759"/>
<keyword evidence="8" id="KW-1015">Disulfide bond</keyword>
<evidence type="ECO:0000313" key="13">
    <source>
        <dbReference type="Proteomes" id="UP000198406"/>
    </source>
</evidence>
<dbReference type="AlphaFoldDB" id="A0A1Z5JJ65"/>
<dbReference type="GO" id="GO:0046872">
    <property type="term" value="F:metal ion binding"/>
    <property type="evidence" value="ECO:0007669"/>
    <property type="project" value="UniProtKB-KW"/>
</dbReference>
<dbReference type="EMBL" id="BDSP01000073">
    <property type="protein sequence ID" value="GAX13828.1"/>
    <property type="molecule type" value="Genomic_DNA"/>
</dbReference>
<name>A0A1Z5JJ65_FISSO</name>
<dbReference type="InParanoid" id="A0A1Z5JJ65"/>
<evidence type="ECO:0000256" key="8">
    <source>
        <dbReference type="ARBA" id="ARBA00023157"/>
    </source>
</evidence>
<comment type="caution">
    <text evidence="12">The sequence shown here is derived from an EMBL/GenBank/DDBJ whole genome shotgun (WGS) entry which is preliminary data.</text>
</comment>
<dbReference type="InterPro" id="IPR008754">
    <property type="entry name" value="Peptidase_M43"/>
</dbReference>
<gene>
    <name evidence="12" type="ORF">FisN_30Lh126</name>
</gene>
<evidence type="ECO:0000256" key="6">
    <source>
        <dbReference type="ARBA" id="ARBA00022833"/>
    </source>
</evidence>
<evidence type="ECO:0000256" key="7">
    <source>
        <dbReference type="ARBA" id="ARBA00023049"/>
    </source>
</evidence>
<feature type="region of interest" description="Disordered" evidence="9">
    <location>
        <begin position="26"/>
        <end position="48"/>
    </location>
</feature>